<organism evidence="2 3">
    <name type="scientific">Terrisporobacter mayombei</name>
    <dbReference type="NCBI Taxonomy" id="1541"/>
    <lineage>
        <taxon>Bacteria</taxon>
        <taxon>Bacillati</taxon>
        <taxon>Bacillota</taxon>
        <taxon>Clostridia</taxon>
        <taxon>Peptostreptococcales</taxon>
        <taxon>Peptostreptococcaceae</taxon>
        <taxon>Terrisporobacter</taxon>
    </lineage>
</organism>
<keyword evidence="3" id="KW-1185">Reference proteome</keyword>
<dbReference type="RefSeq" id="WP_228104643.1">
    <property type="nucleotide sequence ID" value="NZ_CP101637.1"/>
</dbReference>
<evidence type="ECO:0008006" key="4">
    <source>
        <dbReference type="Google" id="ProtNLM"/>
    </source>
</evidence>
<sequence>MKFYKISAMILVSIICIVASFVTSNAANKTLSVPQQAQKWNNTCWASSSSMTSAYFKGNTTNYEKSILQYIKGSSVNGDSISARGTVVDVVKGVKYITGKAGSYKLPAPSYTAIKYQINKIVRWLFL</sequence>
<feature type="signal peptide" evidence="1">
    <location>
        <begin position="1"/>
        <end position="26"/>
    </location>
</feature>
<dbReference type="Proteomes" id="UP001235030">
    <property type="component" value="Chromosome"/>
</dbReference>
<evidence type="ECO:0000313" key="3">
    <source>
        <dbReference type="Proteomes" id="UP001235030"/>
    </source>
</evidence>
<accession>A0ABY9PXJ7</accession>
<proteinExistence type="predicted"/>
<keyword evidence="1" id="KW-0732">Signal</keyword>
<gene>
    <name evidence="2" type="ORF">TEMA_07080</name>
</gene>
<reference evidence="2 3" key="1">
    <citation type="submission" date="2022-07" db="EMBL/GenBank/DDBJ databases">
        <title>Genome sequence of Terrisporobacter mayombei DSM6539.</title>
        <authorList>
            <person name="Boeer T."/>
            <person name="Bengelsdorf F.R."/>
            <person name="Daniel R."/>
            <person name="Poehlein A."/>
        </authorList>
    </citation>
    <scope>NUCLEOTIDE SEQUENCE [LARGE SCALE GENOMIC DNA]</scope>
    <source>
        <strain evidence="2 3">DSM 6539</strain>
    </source>
</reference>
<evidence type="ECO:0000313" key="2">
    <source>
        <dbReference type="EMBL" id="WMT80392.1"/>
    </source>
</evidence>
<feature type="chain" id="PRO_5047038392" description="Peptidase C39-like domain-containing protein" evidence="1">
    <location>
        <begin position="27"/>
        <end position="127"/>
    </location>
</feature>
<protein>
    <recommendedName>
        <fullName evidence="4">Peptidase C39-like domain-containing protein</fullName>
    </recommendedName>
</protein>
<dbReference type="EMBL" id="CP101637">
    <property type="protein sequence ID" value="WMT80392.1"/>
    <property type="molecule type" value="Genomic_DNA"/>
</dbReference>
<name>A0ABY9PXJ7_9FIRM</name>
<evidence type="ECO:0000256" key="1">
    <source>
        <dbReference type="SAM" id="SignalP"/>
    </source>
</evidence>